<reference evidence="3" key="2">
    <citation type="submission" date="2025-08" db="UniProtKB">
        <authorList>
            <consortium name="Ensembl"/>
        </authorList>
    </citation>
    <scope>IDENTIFICATION</scope>
</reference>
<keyword evidence="1" id="KW-0175">Coiled coil</keyword>
<reference evidence="3" key="1">
    <citation type="submission" date="2021-06" db="EMBL/GenBank/DDBJ databases">
        <authorList>
            <consortium name="Wellcome Sanger Institute Data Sharing"/>
        </authorList>
    </citation>
    <scope>NUCLEOTIDE SEQUENCE [LARGE SCALE GENOMIC DNA]</scope>
</reference>
<dbReference type="GeneTree" id="ENSGT00390000008061"/>
<proteinExistence type="predicted"/>
<evidence type="ECO:0000313" key="4">
    <source>
        <dbReference type="Proteomes" id="UP000694620"/>
    </source>
</evidence>
<feature type="coiled-coil region" evidence="1">
    <location>
        <begin position="176"/>
        <end position="224"/>
    </location>
</feature>
<accession>A0A8C4RXP6</accession>
<dbReference type="Proteomes" id="UP000694620">
    <property type="component" value="Chromosome 6"/>
</dbReference>
<evidence type="ECO:0000256" key="2">
    <source>
        <dbReference type="SAM" id="MobiDB-lite"/>
    </source>
</evidence>
<sequence length="690" mass="78091">MALDVQKAVLSISKEDDVRQETTLLMKPFANWEEFLMPGPLSIAILGELVFISSRDDFSINQNAPKDGFKYIRYPQSFRACLMQVTNSGWLAFNEAHKSMDQIRLHSANVPNYMKMAMETLLQDNIDLVKSLLPGQLENIRDIAFVCTTLAVSTEKNFTDVILLIQELLEACMNAKQWYEDDLKTIKLKLEEAKMKKESTELAKKLAQENMTRMTKQLDEAHDMFKKSMDSMPSGWEMIGMNFVEGITDSVNSLISGYVAMYTAPSKIVGGIKGTIGSAIHPGQSTNPAAVNNAYSKSAQLLKLSQQIQVFVEKDQIKWNDLYDDKSQSVKSDWQKKQFEDIEKSVKAEEESKPKERVLEICKAAVSVCNLLTKYAPKKECPEEEKKKLLAQISSLKDSCEMFDSESKAFTNSSAFSATPPKMAQQSSGEKQSAGQMATENARFKIEQSRAQLQQVQDMYQKSVDNLEKNNKELAEILTTMQSCKVKEIDFNTVVKMLVKGLDAMGRVKEQWEKMVRFFQMISNLISTCLNTSLKQFQFVGAANNVSKIEGYSSDSFVKDMIYTYAFQSSNIANLVHMIAGTYTEVSNLYLMDRVSSLGKLMALDPNNPQFEWERAKLKSDCECAQEGICSLVQKNKNDFDNLLNERVLKIENELQSVLPPVSDMERKRIESNVKAGLKELTKEEEDQVF</sequence>
<feature type="coiled-coil region" evidence="1">
    <location>
        <begin position="446"/>
        <end position="477"/>
    </location>
</feature>
<dbReference type="AlphaFoldDB" id="A0A8C4RXP6"/>
<dbReference type="PANTHER" id="PTHR33488:SF2">
    <property type="entry name" value="EARLY ENDOSOME ANTIGEN 1-LIKE"/>
    <property type="match status" value="1"/>
</dbReference>
<dbReference type="PANTHER" id="PTHR33488">
    <property type="entry name" value="ZGC:162509"/>
    <property type="match status" value="1"/>
</dbReference>
<feature type="compositionally biased region" description="Polar residues" evidence="2">
    <location>
        <begin position="424"/>
        <end position="439"/>
    </location>
</feature>
<organism evidence="3 4">
    <name type="scientific">Erpetoichthys calabaricus</name>
    <name type="common">Rope fish</name>
    <name type="synonym">Calamoichthys calabaricus</name>
    <dbReference type="NCBI Taxonomy" id="27687"/>
    <lineage>
        <taxon>Eukaryota</taxon>
        <taxon>Metazoa</taxon>
        <taxon>Chordata</taxon>
        <taxon>Craniata</taxon>
        <taxon>Vertebrata</taxon>
        <taxon>Euteleostomi</taxon>
        <taxon>Actinopterygii</taxon>
        <taxon>Polypteriformes</taxon>
        <taxon>Polypteridae</taxon>
        <taxon>Erpetoichthys</taxon>
    </lineage>
</organism>
<feature type="region of interest" description="Disordered" evidence="2">
    <location>
        <begin position="412"/>
        <end position="439"/>
    </location>
</feature>
<name>A0A8C4RXP6_ERPCA</name>
<evidence type="ECO:0000256" key="1">
    <source>
        <dbReference type="SAM" id="Coils"/>
    </source>
</evidence>
<evidence type="ECO:0000313" key="3">
    <source>
        <dbReference type="Ensembl" id="ENSECRP00000009231.1"/>
    </source>
</evidence>
<reference evidence="3" key="3">
    <citation type="submission" date="2025-09" db="UniProtKB">
        <authorList>
            <consortium name="Ensembl"/>
        </authorList>
    </citation>
    <scope>IDENTIFICATION</scope>
</reference>
<keyword evidence="4" id="KW-1185">Reference proteome</keyword>
<protein>
    <submittedName>
        <fullName evidence="3">Uncharacterized protein</fullName>
    </submittedName>
</protein>
<dbReference type="Ensembl" id="ENSECRT00000009381.1">
    <property type="protein sequence ID" value="ENSECRP00000009231.1"/>
    <property type="gene ID" value="ENSECRG00000006189.1"/>
</dbReference>